<evidence type="ECO:0000313" key="2">
    <source>
        <dbReference type="Proteomes" id="UP000177876"/>
    </source>
</evidence>
<evidence type="ECO:0000313" key="1">
    <source>
        <dbReference type="EMBL" id="OFW59338.1"/>
    </source>
</evidence>
<proteinExistence type="predicted"/>
<protein>
    <submittedName>
        <fullName evidence="1">Uncharacterized protein</fullName>
    </submittedName>
</protein>
<dbReference type="AlphaFoldDB" id="A0A1F2WR28"/>
<gene>
    <name evidence="1" type="ORF">A2Y75_10885</name>
</gene>
<reference evidence="1 2" key="1">
    <citation type="journal article" date="2016" name="Nat. Commun.">
        <title>Thousands of microbial genomes shed light on interconnected biogeochemical processes in an aquifer system.</title>
        <authorList>
            <person name="Anantharaman K."/>
            <person name="Brown C.T."/>
            <person name="Hug L.A."/>
            <person name="Sharon I."/>
            <person name="Castelle C.J."/>
            <person name="Probst A.J."/>
            <person name="Thomas B.C."/>
            <person name="Singh A."/>
            <person name="Wilkins M.J."/>
            <person name="Karaoz U."/>
            <person name="Brodie E.L."/>
            <person name="Williams K.H."/>
            <person name="Hubbard S.S."/>
            <person name="Banfield J.F."/>
        </authorList>
    </citation>
    <scope>NUCLEOTIDE SEQUENCE [LARGE SCALE GENOMIC DNA]</scope>
</reference>
<sequence length="88" mass="9737">MWQGKSASARHYGQESSLPTWAYSETSGQCLKEIVASLKTTILIIVHERPDMWGRRPFGLLFRRVKPGGSAKGPFTGGLTARKRAVYG</sequence>
<dbReference type="Proteomes" id="UP000177876">
    <property type="component" value="Unassembled WGS sequence"/>
</dbReference>
<accession>A0A1F2WR28</accession>
<dbReference type="STRING" id="1797197.A2Y75_10885"/>
<comment type="caution">
    <text evidence="1">The sequence shown here is derived from an EMBL/GenBank/DDBJ whole genome shotgun (WGS) entry which is preliminary data.</text>
</comment>
<organism evidence="1 2">
    <name type="scientific">Candidatus Solincola sediminis</name>
    <dbReference type="NCBI Taxonomy" id="1797199"/>
    <lineage>
        <taxon>Bacteria</taxon>
        <taxon>Bacillati</taxon>
        <taxon>Actinomycetota</taxon>
        <taxon>Candidatus Geothermincolia</taxon>
        <taxon>Candidatus Geothermincolales</taxon>
        <taxon>Candidatus Geothermincolaceae</taxon>
        <taxon>Candidatus Solincola</taxon>
    </lineage>
</organism>
<name>A0A1F2WR28_9ACTN</name>
<dbReference type="EMBL" id="MELK01000016">
    <property type="protein sequence ID" value="OFW59338.1"/>
    <property type="molecule type" value="Genomic_DNA"/>
</dbReference>